<dbReference type="OrthoDB" id="5984312at2759"/>
<protein>
    <submittedName>
        <fullName evidence="2">Uncharacterized protein</fullName>
    </submittedName>
</protein>
<feature type="region of interest" description="Disordered" evidence="1">
    <location>
        <begin position="312"/>
        <end position="336"/>
    </location>
</feature>
<dbReference type="EMBL" id="RCHS01000880">
    <property type="protein sequence ID" value="RMX56227.1"/>
    <property type="molecule type" value="Genomic_DNA"/>
</dbReference>
<feature type="compositionally biased region" description="Basic and acidic residues" evidence="1">
    <location>
        <begin position="96"/>
        <end position="105"/>
    </location>
</feature>
<keyword evidence="3" id="KW-1185">Reference proteome</keyword>
<feature type="region of interest" description="Disordered" evidence="1">
    <location>
        <begin position="229"/>
        <end position="253"/>
    </location>
</feature>
<accession>A0A3M6URP7</accession>
<proteinExistence type="predicted"/>
<reference evidence="2 3" key="1">
    <citation type="journal article" date="2018" name="Sci. Rep.">
        <title>Comparative analysis of the Pocillopora damicornis genome highlights role of immune system in coral evolution.</title>
        <authorList>
            <person name="Cunning R."/>
            <person name="Bay R.A."/>
            <person name="Gillette P."/>
            <person name="Baker A.C."/>
            <person name="Traylor-Knowles N."/>
        </authorList>
    </citation>
    <scope>NUCLEOTIDE SEQUENCE [LARGE SCALE GENOMIC DNA]</scope>
    <source>
        <strain evidence="2">RSMAS</strain>
        <tissue evidence="2">Whole animal</tissue>
    </source>
</reference>
<sequence length="336" mass="37060">MSNYQHNINGPHFPAGAHVAHYSLANTTLIGQEVQHRLWEKHWGEQFPAPPPLYMWCQPGICLHSYPYGLPPTFRPVYAQTGSDQSEHPVLLPTPRQEKSSDAPDKTFTAKSDNSLVGTLQKTKTLTRNTTTTSKLTQVFNSVGHKALDPVTEDLNWNIFSSDLADGIVVSILDSFISELPVLDITMVQSVLQEIDKHLSQDKAQSQNSSIKKLDYFNDIESLPCTQQTCSDEISSEEARGSGETTGNSDKLENCTTLSEAHSFSNICGEEGNSSQGFHTIGKTFQEEEDSCSDVTIVNPDTSNTNEIETLGIDSNLTDGQTKQIASDNDFKEEQT</sequence>
<dbReference type="Proteomes" id="UP000275408">
    <property type="component" value="Unassembled WGS sequence"/>
</dbReference>
<dbReference type="AlphaFoldDB" id="A0A3M6URP7"/>
<evidence type="ECO:0000313" key="2">
    <source>
        <dbReference type="EMBL" id="RMX56227.1"/>
    </source>
</evidence>
<name>A0A3M6URP7_POCDA</name>
<evidence type="ECO:0000256" key="1">
    <source>
        <dbReference type="SAM" id="MobiDB-lite"/>
    </source>
</evidence>
<feature type="compositionally biased region" description="Polar residues" evidence="1">
    <location>
        <begin position="312"/>
        <end position="327"/>
    </location>
</feature>
<comment type="caution">
    <text evidence="2">The sequence shown here is derived from an EMBL/GenBank/DDBJ whole genome shotgun (WGS) entry which is preliminary data.</text>
</comment>
<gene>
    <name evidence="2" type="ORF">pdam_00018241</name>
</gene>
<organism evidence="2 3">
    <name type="scientific">Pocillopora damicornis</name>
    <name type="common">Cauliflower coral</name>
    <name type="synonym">Millepora damicornis</name>
    <dbReference type="NCBI Taxonomy" id="46731"/>
    <lineage>
        <taxon>Eukaryota</taxon>
        <taxon>Metazoa</taxon>
        <taxon>Cnidaria</taxon>
        <taxon>Anthozoa</taxon>
        <taxon>Hexacorallia</taxon>
        <taxon>Scleractinia</taxon>
        <taxon>Astrocoeniina</taxon>
        <taxon>Pocilloporidae</taxon>
        <taxon>Pocillopora</taxon>
    </lineage>
</organism>
<feature type="compositionally biased region" description="Polar residues" evidence="1">
    <location>
        <begin position="243"/>
        <end position="253"/>
    </location>
</feature>
<evidence type="ECO:0000313" key="3">
    <source>
        <dbReference type="Proteomes" id="UP000275408"/>
    </source>
</evidence>
<feature type="region of interest" description="Disordered" evidence="1">
    <location>
        <begin position="79"/>
        <end position="111"/>
    </location>
</feature>